<sequence>MPTEATITLHCLVLGGGSKNVFPLKIDKTETVGALKELIKSKKPITFRDVEADTLVLWQAPESLRCSDDDAFKEKIEGLDLQDERGLHAVKRLSHIFSDPDPECLHVIVKAPGYSTPEAIITLNCLVLGGGRKNVFPVKIDKTETVGALRKLIKGEYPITFRDVEAANLVLWQAPESLRCDDNAFKETIKGLDLQDDHSLLPVKRLSQIFPQTPNPDHLHIFVQPPTSVQHRQVEDEGDIWTELNASKSSFAFFNANSLI</sequence>
<evidence type="ECO:0000259" key="4">
    <source>
        <dbReference type="Pfam" id="PF20147"/>
    </source>
</evidence>
<gene>
    <name evidence="5" type="ORF">PAXINDRAFT_155885</name>
</gene>
<evidence type="ECO:0000256" key="1">
    <source>
        <dbReference type="ARBA" id="ARBA00004340"/>
    </source>
</evidence>
<reference evidence="6" key="2">
    <citation type="submission" date="2015-01" db="EMBL/GenBank/DDBJ databases">
        <title>Evolutionary Origins and Diversification of the Mycorrhizal Mutualists.</title>
        <authorList>
            <consortium name="DOE Joint Genome Institute"/>
            <consortium name="Mycorrhizal Genomics Consortium"/>
            <person name="Kohler A."/>
            <person name="Kuo A."/>
            <person name="Nagy L.G."/>
            <person name="Floudas D."/>
            <person name="Copeland A."/>
            <person name="Barry K.W."/>
            <person name="Cichocki N."/>
            <person name="Veneault-Fourrey C."/>
            <person name="LaButti K."/>
            <person name="Lindquist E.A."/>
            <person name="Lipzen A."/>
            <person name="Lundell T."/>
            <person name="Morin E."/>
            <person name="Murat C."/>
            <person name="Riley R."/>
            <person name="Ohm R."/>
            <person name="Sun H."/>
            <person name="Tunlid A."/>
            <person name="Henrissat B."/>
            <person name="Grigoriev I.V."/>
            <person name="Hibbett D.S."/>
            <person name="Martin F."/>
        </authorList>
    </citation>
    <scope>NUCLEOTIDE SEQUENCE [LARGE SCALE GENOMIC DNA]</scope>
    <source>
        <strain evidence="6">ATCC 200175</strain>
    </source>
</reference>
<dbReference type="Pfam" id="PF20147">
    <property type="entry name" value="Crinkler"/>
    <property type="match status" value="2"/>
</dbReference>
<dbReference type="OrthoDB" id="3168051at2759"/>
<evidence type="ECO:0000256" key="3">
    <source>
        <dbReference type="ARBA" id="ARBA00022525"/>
    </source>
</evidence>
<evidence type="ECO:0000313" key="6">
    <source>
        <dbReference type="Proteomes" id="UP000053647"/>
    </source>
</evidence>
<comment type="subcellular location">
    <subcellularLocation>
        <location evidence="1">Host cell</location>
    </subcellularLocation>
    <subcellularLocation>
        <location evidence="2">Secreted</location>
    </subcellularLocation>
</comment>
<dbReference type="HOGENOM" id="CLU_074871_0_0_1"/>
<dbReference type="GO" id="GO:0005576">
    <property type="term" value="C:extracellular region"/>
    <property type="evidence" value="ECO:0007669"/>
    <property type="project" value="UniProtKB-SubCell"/>
</dbReference>
<dbReference type="InterPro" id="IPR045379">
    <property type="entry name" value="Crinkler_N"/>
</dbReference>
<proteinExistence type="predicted"/>
<evidence type="ECO:0000313" key="5">
    <source>
        <dbReference type="EMBL" id="KIJ14751.1"/>
    </source>
</evidence>
<feature type="domain" description="Crinkler effector protein N-terminal" evidence="4">
    <location>
        <begin position="121"/>
        <end position="224"/>
    </location>
</feature>
<dbReference type="Proteomes" id="UP000053647">
    <property type="component" value="Unassembled WGS sequence"/>
</dbReference>
<keyword evidence="6" id="KW-1185">Reference proteome</keyword>
<dbReference type="AlphaFoldDB" id="A0A0C9U6J2"/>
<feature type="domain" description="Crinkler effector protein N-terminal" evidence="4">
    <location>
        <begin position="7"/>
        <end position="110"/>
    </location>
</feature>
<evidence type="ECO:0000256" key="2">
    <source>
        <dbReference type="ARBA" id="ARBA00004613"/>
    </source>
</evidence>
<dbReference type="GO" id="GO:0043657">
    <property type="term" value="C:host cell"/>
    <property type="evidence" value="ECO:0007669"/>
    <property type="project" value="UniProtKB-SubCell"/>
</dbReference>
<protein>
    <recommendedName>
        <fullName evidence="4">Crinkler effector protein N-terminal domain-containing protein</fullName>
    </recommendedName>
</protein>
<name>A0A0C9U6J2_PAXIN</name>
<keyword evidence="3" id="KW-0964">Secreted</keyword>
<reference evidence="5 6" key="1">
    <citation type="submission" date="2014-06" db="EMBL/GenBank/DDBJ databases">
        <authorList>
            <consortium name="DOE Joint Genome Institute"/>
            <person name="Kuo A."/>
            <person name="Kohler A."/>
            <person name="Nagy L.G."/>
            <person name="Floudas D."/>
            <person name="Copeland A."/>
            <person name="Barry K.W."/>
            <person name="Cichocki N."/>
            <person name="Veneault-Fourrey C."/>
            <person name="LaButti K."/>
            <person name="Lindquist E.A."/>
            <person name="Lipzen A."/>
            <person name="Lundell T."/>
            <person name="Morin E."/>
            <person name="Murat C."/>
            <person name="Sun H."/>
            <person name="Tunlid A."/>
            <person name="Henrissat B."/>
            <person name="Grigoriev I.V."/>
            <person name="Hibbett D.S."/>
            <person name="Martin F."/>
            <person name="Nordberg H.P."/>
            <person name="Cantor M.N."/>
            <person name="Hua S.X."/>
        </authorList>
    </citation>
    <scope>NUCLEOTIDE SEQUENCE [LARGE SCALE GENOMIC DNA]</scope>
    <source>
        <strain evidence="5 6">ATCC 200175</strain>
    </source>
</reference>
<organism evidence="5 6">
    <name type="scientific">Paxillus involutus ATCC 200175</name>
    <dbReference type="NCBI Taxonomy" id="664439"/>
    <lineage>
        <taxon>Eukaryota</taxon>
        <taxon>Fungi</taxon>
        <taxon>Dikarya</taxon>
        <taxon>Basidiomycota</taxon>
        <taxon>Agaricomycotina</taxon>
        <taxon>Agaricomycetes</taxon>
        <taxon>Agaricomycetidae</taxon>
        <taxon>Boletales</taxon>
        <taxon>Paxilineae</taxon>
        <taxon>Paxillaceae</taxon>
        <taxon>Paxillus</taxon>
    </lineage>
</organism>
<dbReference type="EMBL" id="KN819340">
    <property type="protein sequence ID" value="KIJ14751.1"/>
    <property type="molecule type" value="Genomic_DNA"/>
</dbReference>
<accession>A0A0C9U6J2</accession>